<dbReference type="EMBL" id="OU893351">
    <property type="protein sequence ID" value="CAG9789602.1"/>
    <property type="molecule type" value="Genomic_DNA"/>
</dbReference>
<accession>A0A9N9R4X1</accession>
<dbReference type="Proteomes" id="UP001153714">
    <property type="component" value="Chromosome 20"/>
</dbReference>
<sequence>MITGQQKRQMTVWRDLKSRACTKAAKLKKEKAQTGKQDIDTLPLTEVKRRIVSLVGADYTGGTNCPDSIARNSGIEVQDIAENIAPTVAMPSITESLQPSTSQSPPICKFIFVNK</sequence>
<organism evidence="1 2">
    <name type="scientific">Diatraea saccharalis</name>
    <name type="common">sugarcane borer</name>
    <dbReference type="NCBI Taxonomy" id="40085"/>
    <lineage>
        <taxon>Eukaryota</taxon>
        <taxon>Metazoa</taxon>
        <taxon>Ecdysozoa</taxon>
        <taxon>Arthropoda</taxon>
        <taxon>Hexapoda</taxon>
        <taxon>Insecta</taxon>
        <taxon>Pterygota</taxon>
        <taxon>Neoptera</taxon>
        <taxon>Endopterygota</taxon>
        <taxon>Lepidoptera</taxon>
        <taxon>Glossata</taxon>
        <taxon>Ditrysia</taxon>
        <taxon>Pyraloidea</taxon>
        <taxon>Crambidae</taxon>
        <taxon>Crambinae</taxon>
        <taxon>Diatraea</taxon>
    </lineage>
</organism>
<keyword evidence="2" id="KW-1185">Reference proteome</keyword>
<protein>
    <submittedName>
        <fullName evidence="1">Uncharacterized protein</fullName>
    </submittedName>
</protein>
<dbReference type="OrthoDB" id="8053018at2759"/>
<reference evidence="1" key="2">
    <citation type="submission" date="2022-10" db="EMBL/GenBank/DDBJ databases">
        <authorList>
            <consortium name="ENA_rothamsted_submissions"/>
            <consortium name="culmorum"/>
            <person name="King R."/>
        </authorList>
    </citation>
    <scope>NUCLEOTIDE SEQUENCE</scope>
</reference>
<name>A0A9N9R4X1_9NEOP</name>
<proteinExistence type="predicted"/>
<gene>
    <name evidence="1" type="ORF">DIATSA_LOCUS7321</name>
</gene>
<reference evidence="1" key="1">
    <citation type="submission" date="2021-12" db="EMBL/GenBank/DDBJ databases">
        <authorList>
            <person name="King R."/>
        </authorList>
    </citation>
    <scope>NUCLEOTIDE SEQUENCE</scope>
</reference>
<evidence type="ECO:0000313" key="1">
    <source>
        <dbReference type="EMBL" id="CAG9789602.1"/>
    </source>
</evidence>
<evidence type="ECO:0000313" key="2">
    <source>
        <dbReference type="Proteomes" id="UP001153714"/>
    </source>
</evidence>
<dbReference type="AlphaFoldDB" id="A0A9N9R4X1"/>